<dbReference type="GO" id="GO:0004222">
    <property type="term" value="F:metalloendopeptidase activity"/>
    <property type="evidence" value="ECO:0007669"/>
    <property type="project" value="InterPro"/>
</dbReference>
<dbReference type="SUPFAM" id="SSF55486">
    <property type="entry name" value="Metalloproteases ('zincins'), catalytic domain"/>
    <property type="match status" value="1"/>
</dbReference>
<dbReference type="GO" id="GO:0006508">
    <property type="term" value="P:proteolysis"/>
    <property type="evidence" value="ECO:0007669"/>
    <property type="project" value="InterPro"/>
</dbReference>
<dbReference type="GO" id="GO:0006518">
    <property type="term" value="P:peptide metabolic process"/>
    <property type="evidence" value="ECO:0007669"/>
    <property type="project" value="TreeGrafter"/>
</dbReference>
<dbReference type="OrthoDB" id="534666at2759"/>
<dbReference type="Gene3D" id="1.10.1370.10">
    <property type="entry name" value="Neurolysin, domain 3"/>
    <property type="match status" value="1"/>
</dbReference>
<dbReference type="InterPro" id="IPR024080">
    <property type="entry name" value="Neurolysin/TOP_N"/>
</dbReference>
<keyword evidence="2" id="KW-1185">Reference proteome</keyword>
<reference evidence="1" key="1">
    <citation type="submission" date="2021-03" db="EMBL/GenBank/DDBJ databases">
        <authorList>
            <person name="Tagirdzhanova G."/>
        </authorList>
    </citation>
    <scope>NUCLEOTIDE SEQUENCE</scope>
</reference>
<dbReference type="Proteomes" id="UP000664169">
    <property type="component" value="Unassembled WGS sequence"/>
</dbReference>
<proteinExistence type="predicted"/>
<comment type="caution">
    <text evidence="1">The sequence shown here is derived from an EMBL/GenBank/DDBJ whole genome shotgun (WGS) entry which is preliminary data.</text>
</comment>
<dbReference type="PANTHER" id="PTHR11804:SF84">
    <property type="entry name" value="SACCHAROLYSIN"/>
    <property type="match status" value="1"/>
</dbReference>
<dbReference type="InterPro" id="IPR045090">
    <property type="entry name" value="Pept_M3A_M3B"/>
</dbReference>
<sequence length="265" mass="30489">MPKWLHSRVLRAECGILLSDSPKSRNSKNEDDKTSPVLPFVQAENELLHTRKLLESYQYVSPADDMRKASNEAARLFAEYDVKINSNKDFFVLISAVQGRKETLSTEFQRWVDKLILQFRRRGLGLESADRQHLQRTEVELGELKAAYGENLERGQQGGVWFTESELDGISDKILEKLKTGNGENEGKVFLTFSHAHPYTGLRCLEDSEIRKKYYVANALDWTASKLYKRSSKAKHHVEPPRSLKLDPLCHSAFHHLQKWISCRS</sequence>
<dbReference type="Gene3D" id="1.20.1050.40">
    <property type="entry name" value="Endopeptidase. Chain P, domain 1"/>
    <property type="match status" value="1"/>
</dbReference>
<protein>
    <submittedName>
        <fullName evidence="1">Uncharacterized protein</fullName>
    </submittedName>
</protein>
<dbReference type="PANTHER" id="PTHR11804">
    <property type="entry name" value="PROTEASE M3 THIMET OLIGOPEPTIDASE-RELATED"/>
    <property type="match status" value="1"/>
</dbReference>
<dbReference type="EMBL" id="CAJPDQ010000002">
    <property type="protein sequence ID" value="CAF9904551.1"/>
    <property type="molecule type" value="Genomic_DNA"/>
</dbReference>
<name>A0A8H3EKF0_9LECA</name>
<dbReference type="InterPro" id="IPR024077">
    <property type="entry name" value="Neurolysin/TOP_dom2"/>
</dbReference>
<dbReference type="AlphaFoldDB" id="A0A8H3EKF0"/>
<organism evidence="1 2">
    <name type="scientific">Gomphillus americanus</name>
    <dbReference type="NCBI Taxonomy" id="1940652"/>
    <lineage>
        <taxon>Eukaryota</taxon>
        <taxon>Fungi</taxon>
        <taxon>Dikarya</taxon>
        <taxon>Ascomycota</taxon>
        <taxon>Pezizomycotina</taxon>
        <taxon>Lecanoromycetes</taxon>
        <taxon>OSLEUM clade</taxon>
        <taxon>Ostropomycetidae</taxon>
        <taxon>Ostropales</taxon>
        <taxon>Graphidaceae</taxon>
        <taxon>Gomphilloideae</taxon>
        <taxon>Gomphillus</taxon>
    </lineage>
</organism>
<evidence type="ECO:0000313" key="1">
    <source>
        <dbReference type="EMBL" id="CAF9904551.1"/>
    </source>
</evidence>
<evidence type="ECO:0000313" key="2">
    <source>
        <dbReference type="Proteomes" id="UP000664169"/>
    </source>
</evidence>
<accession>A0A8H3EKF0</accession>
<gene>
    <name evidence="1" type="ORF">GOMPHAMPRED_002877</name>
</gene>